<reference evidence="6 7" key="1">
    <citation type="submission" date="2023-07" db="EMBL/GenBank/DDBJ databases">
        <title>The novel representative of Negativicutes class, Anaeroselena agilis gen. nov. sp. nov.</title>
        <authorList>
            <person name="Prokofeva M.I."/>
            <person name="Elcheninov A.G."/>
            <person name="Klyukina A."/>
            <person name="Kublanov I.V."/>
            <person name="Frolov E.N."/>
            <person name="Podosokorskaya O.A."/>
        </authorList>
    </citation>
    <scope>NUCLEOTIDE SEQUENCE [LARGE SCALE GENOMIC DNA]</scope>
    <source>
        <strain evidence="6 7">4137-cl</strain>
    </source>
</reference>
<evidence type="ECO:0000313" key="7">
    <source>
        <dbReference type="Proteomes" id="UP001254848"/>
    </source>
</evidence>
<dbReference type="RefSeq" id="WP_413782451.1">
    <property type="nucleotide sequence ID" value="NZ_JAUOZS010000001.1"/>
</dbReference>
<evidence type="ECO:0000256" key="4">
    <source>
        <dbReference type="ARBA" id="ARBA00023014"/>
    </source>
</evidence>
<evidence type="ECO:0000313" key="6">
    <source>
        <dbReference type="EMBL" id="MDT8900945.1"/>
    </source>
</evidence>
<organism evidence="6 7">
    <name type="scientific">Anaeroselena agilis</name>
    <dbReference type="NCBI Taxonomy" id="3063788"/>
    <lineage>
        <taxon>Bacteria</taxon>
        <taxon>Bacillati</taxon>
        <taxon>Bacillota</taxon>
        <taxon>Negativicutes</taxon>
        <taxon>Acetonemataceae</taxon>
        <taxon>Anaeroselena</taxon>
    </lineage>
</organism>
<keyword evidence="2" id="KW-0479">Metal-binding</keyword>
<keyword evidence="7" id="KW-1185">Reference proteome</keyword>
<protein>
    <submittedName>
        <fullName evidence="6">Radical SAM protein</fullName>
    </submittedName>
</protein>
<dbReference type="EMBL" id="JAUOZS010000001">
    <property type="protein sequence ID" value="MDT8900945.1"/>
    <property type="molecule type" value="Genomic_DNA"/>
</dbReference>
<evidence type="ECO:0000259" key="5">
    <source>
        <dbReference type="PROSITE" id="PS51918"/>
    </source>
</evidence>
<sequence>MLTESCPSRCTYCYIKDRDGNSEMTMDTVDRIIAEHNPYRVIFFGGEPMLKPRLMEEILQKYHGSRKFQIVTSGLVNMDYLKYFQRRYPLDEIQVSWDGDGVHSRPLGDLALRNILDLSRTSSLDIKCVLNDANIKDMAVIHRRFTDLQKEGINGEFVIAHRPDTSEDFVREFRRQLPNCLEVEGKTYQEFLTKIQAVINRDEGFCSCDAGQYLVFRPNGEKHHCTILSQHKYFSVEELTQPCTHPDCRQCDIRFLCDGGCRYERYAVFGDDWQGMYLPQTCSLNRAYHEVITEWLHNLSPAYRHKLNGTLLRYRHFKNQYMGVN</sequence>
<proteinExistence type="predicted"/>
<keyword evidence="1" id="KW-0949">S-adenosyl-L-methionine</keyword>
<keyword evidence="4" id="KW-0411">Iron-sulfur</keyword>
<name>A0ABU3NVU4_9FIRM</name>
<dbReference type="Gene3D" id="3.20.20.70">
    <property type="entry name" value="Aldolase class I"/>
    <property type="match status" value="1"/>
</dbReference>
<dbReference type="InterPro" id="IPR058240">
    <property type="entry name" value="rSAM_sf"/>
</dbReference>
<dbReference type="Proteomes" id="UP001254848">
    <property type="component" value="Unassembled WGS sequence"/>
</dbReference>
<gene>
    <name evidence="6" type="ORF">Q4T40_06835</name>
</gene>
<evidence type="ECO:0000256" key="2">
    <source>
        <dbReference type="ARBA" id="ARBA00022723"/>
    </source>
</evidence>
<feature type="domain" description="Radical SAM core" evidence="5">
    <location>
        <begin position="1"/>
        <end position="189"/>
    </location>
</feature>
<dbReference type="CDD" id="cd01335">
    <property type="entry name" value="Radical_SAM"/>
    <property type="match status" value="1"/>
</dbReference>
<dbReference type="InterPro" id="IPR050377">
    <property type="entry name" value="Radical_SAM_PqqE_MftC-like"/>
</dbReference>
<comment type="caution">
    <text evidence="6">The sequence shown here is derived from an EMBL/GenBank/DDBJ whole genome shotgun (WGS) entry which is preliminary data.</text>
</comment>
<dbReference type="InterPro" id="IPR007197">
    <property type="entry name" value="rSAM"/>
</dbReference>
<dbReference type="SFLD" id="SFLDG01067">
    <property type="entry name" value="SPASM/twitch_domain_containing"/>
    <property type="match status" value="1"/>
</dbReference>
<dbReference type="PANTHER" id="PTHR11228:SF7">
    <property type="entry name" value="PQQA PEPTIDE CYCLASE"/>
    <property type="match status" value="1"/>
</dbReference>
<keyword evidence="3" id="KW-0408">Iron</keyword>
<evidence type="ECO:0000256" key="1">
    <source>
        <dbReference type="ARBA" id="ARBA00022691"/>
    </source>
</evidence>
<dbReference type="Pfam" id="PF04055">
    <property type="entry name" value="Radical_SAM"/>
    <property type="match status" value="1"/>
</dbReference>
<dbReference type="PANTHER" id="PTHR11228">
    <property type="entry name" value="RADICAL SAM DOMAIN PROTEIN"/>
    <property type="match status" value="1"/>
</dbReference>
<dbReference type="SFLD" id="SFLDS00029">
    <property type="entry name" value="Radical_SAM"/>
    <property type="match status" value="1"/>
</dbReference>
<accession>A0ABU3NVU4</accession>
<dbReference type="InterPro" id="IPR013785">
    <property type="entry name" value="Aldolase_TIM"/>
</dbReference>
<dbReference type="PROSITE" id="PS51918">
    <property type="entry name" value="RADICAL_SAM"/>
    <property type="match status" value="1"/>
</dbReference>
<evidence type="ECO:0000256" key="3">
    <source>
        <dbReference type="ARBA" id="ARBA00023004"/>
    </source>
</evidence>
<dbReference type="SUPFAM" id="SSF102114">
    <property type="entry name" value="Radical SAM enzymes"/>
    <property type="match status" value="1"/>
</dbReference>